<organism evidence="1 2">
    <name type="scientific">Parelaphostrongylus tenuis</name>
    <name type="common">Meningeal worm</name>
    <dbReference type="NCBI Taxonomy" id="148309"/>
    <lineage>
        <taxon>Eukaryota</taxon>
        <taxon>Metazoa</taxon>
        <taxon>Ecdysozoa</taxon>
        <taxon>Nematoda</taxon>
        <taxon>Chromadorea</taxon>
        <taxon>Rhabditida</taxon>
        <taxon>Rhabditina</taxon>
        <taxon>Rhabditomorpha</taxon>
        <taxon>Strongyloidea</taxon>
        <taxon>Metastrongylidae</taxon>
        <taxon>Parelaphostrongylus</taxon>
    </lineage>
</organism>
<evidence type="ECO:0000313" key="2">
    <source>
        <dbReference type="Proteomes" id="UP001196413"/>
    </source>
</evidence>
<name>A0AAD5WF05_PARTN</name>
<sequence>MEGMTKPDQTSCRNTVIALNFFCYTHNLKGFHHQLCVPDDSFCRYEEIRSLKQHEGKNHRCRRNFVNTPCLLKNNNRKFGACMGIKSKDSLRLSFTPRQLKQASEFLRVTKTVTRNRRSLHTIAGREK</sequence>
<evidence type="ECO:0000313" key="1">
    <source>
        <dbReference type="EMBL" id="KAJ1367834.1"/>
    </source>
</evidence>
<dbReference type="EMBL" id="JAHQIW010006013">
    <property type="protein sequence ID" value="KAJ1367834.1"/>
    <property type="molecule type" value="Genomic_DNA"/>
</dbReference>
<comment type="caution">
    <text evidence="1">The sequence shown here is derived from an EMBL/GenBank/DDBJ whole genome shotgun (WGS) entry which is preliminary data.</text>
</comment>
<dbReference type="Proteomes" id="UP001196413">
    <property type="component" value="Unassembled WGS sequence"/>
</dbReference>
<dbReference type="AlphaFoldDB" id="A0AAD5WF05"/>
<keyword evidence="2" id="KW-1185">Reference proteome</keyword>
<proteinExistence type="predicted"/>
<reference evidence="1" key="1">
    <citation type="submission" date="2021-06" db="EMBL/GenBank/DDBJ databases">
        <title>Parelaphostrongylus tenuis whole genome reference sequence.</title>
        <authorList>
            <person name="Garwood T.J."/>
            <person name="Larsen P.A."/>
            <person name="Fountain-Jones N.M."/>
            <person name="Garbe J.R."/>
            <person name="Macchietto M.G."/>
            <person name="Kania S.A."/>
            <person name="Gerhold R.W."/>
            <person name="Richards J.E."/>
            <person name="Wolf T.M."/>
        </authorList>
    </citation>
    <scope>NUCLEOTIDE SEQUENCE</scope>
    <source>
        <strain evidence="1">MNPRO001-30</strain>
        <tissue evidence="1">Meninges</tissue>
    </source>
</reference>
<protein>
    <submittedName>
        <fullName evidence="1">Uncharacterized protein</fullName>
    </submittedName>
</protein>
<accession>A0AAD5WF05</accession>
<gene>
    <name evidence="1" type="ORF">KIN20_028832</name>
</gene>